<organism evidence="4 5">
    <name type="scientific">Emericellopsis atlantica</name>
    <dbReference type="NCBI Taxonomy" id="2614577"/>
    <lineage>
        <taxon>Eukaryota</taxon>
        <taxon>Fungi</taxon>
        <taxon>Dikarya</taxon>
        <taxon>Ascomycota</taxon>
        <taxon>Pezizomycotina</taxon>
        <taxon>Sordariomycetes</taxon>
        <taxon>Hypocreomycetidae</taxon>
        <taxon>Hypocreales</taxon>
        <taxon>Bionectriaceae</taxon>
        <taxon>Emericellopsis</taxon>
    </lineage>
</organism>
<keyword evidence="1" id="KW-0560">Oxidoreductase</keyword>
<dbReference type="GO" id="GO:0016491">
    <property type="term" value="F:oxidoreductase activity"/>
    <property type="evidence" value="ECO:0007669"/>
    <property type="project" value="UniProtKB-KW"/>
</dbReference>
<proteinExistence type="predicted"/>
<protein>
    <submittedName>
        <fullName evidence="4">Aldo/keto reductase</fullName>
    </submittedName>
</protein>
<comment type="caution">
    <text evidence="4">The sequence shown here is derived from an EMBL/GenBank/DDBJ whole genome shotgun (WGS) entry which is preliminary data.</text>
</comment>
<accession>A0A9P7ZCN0</accession>
<evidence type="ECO:0000313" key="5">
    <source>
        <dbReference type="Proteomes" id="UP000887229"/>
    </source>
</evidence>
<name>A0A9P7ZCN0_9HYPO</name>
<dbReference type="PANTHER" id="PTHR43147:SF2">
    <property type="entry name" value="NADP-DEPENDENT OXIDOREDUCTASE DOMAIN-CONTAINING PROTEIN"/>
    <property type="match status" value="1"/>
</dbReference>
<dbReference type="CDD" id="cd19101">
    <property type="entry name" value="AKR_unchar"/>
    <property type="match status" value="1"/>
</dbReference>
<gene>
    <name evidence="4" type="ORF">F5Z01DRAFT_631121</name>
</gene>
<dbReference type="RefSeq" id="XP_046113667.1">
    <property type="nucleotide sequence ID" value="XM_046261767.1"/>
</dbReference>
<dbReference type="InterPro" id="IPR023210">
    <property type="entry name" value="NADP_OxRdtase_dom"/>
</dbReference>
<evidence type="ECO:0000256" key="1">
    <source>
        <dbReference type="ARBA" id="ARBA00023002"/>
    </source>
</evidence>
<dbReference type="Pfam" id="PF00248">
    <property type="entry name" value="Aldo_ket_red"/>
    <property type="match status" value="1"/>
</dbReference>
<feature type="region of interest" description="Disordered" evidence="2">
    <location>
        <begin position="216"/>
        <end position="241"/>
    </location>
</feature>
<evidence type="ECO:0000313" key="4">
    <source>
        <dbReference type="EMBL" id="KAG9249743.1"/>
    </source>
</evidence>
<keyword evidence="5" id="KW-1185">Reference proteome</keyword>
<dbReference type="EMBL" id="MU251292">
    <property type="protein sequence ID" value="KAG9249743.1"/>
    <property type="molecule type" value="Genomic_DNA"/>
</dbReference>
<reference evidence="4" key="1">
    <citation type="journal article" date="2021" name="IMA Fungus">
        <title>Genomic characterization of three marine fungi, including Emericellopsis atlantica sp. nov. with signatures of a generalist lifestyle and marine biomass degradation.</title>
        <authorList>
            <person name="Hagestad O.C."/>
            <person name="Hou L."/>
            <person name="Andersen J.H."/>
            <person name="Hansen E.H."/>
            <person name="Altermark B."/>
            <person name="Li C."/>
            <person name="Kuhnert E."/>
            <person name="Cox R.J."/>
            <person name="Crous P.W."/>
            <person name="Spatafora J.W."/>
            <person name="Lail K."/>
            <person name="Amirebrahimi M."/>
            <person name="Lipzen A."/>
            <person name="Pangilinan J."/>
            <person name="Andreopoulos W."/>
            <person name="Hayes R.D."/>
            <person name="Ng V."/>
            <person name="Grigoriev I.V."/>
            <person name="Jackson S.A."/>
            <person name="Sutton T.D.S."/>
            <person name="Dobson A.D.W."/>
            <person name="Rama T."/>
        </authorList>
    </citation>
    <scope>NUCLEOTIDE SEQUENCE</scope>
    <source>
        <strain evidence="4">TS7</strain>
    </source>
</reference>
<evidence type="ECO:0000259" key="3">
    <source>
        <dbReference type="Pfam" id="PF00248"/>
    </source>
</evidence>
<dbReference type="OrthoDB" id="686384at2759"/>
<sequence length="568" mass="61954">MDVASLKGPGVAKSAHVNMMTDTIITNMSPAGLRIIMRSLLAAHPSAVSTFEAETRRYITATMMPDTDTTTIPAPDSSSGLETLKTRLQTIRCMIGCGLCFQSLPLLGDLATQAVQMCVPTSQGDENATPNALRDDFLAAVDGDVVQAVTAIEKSLVSDRGRRTLSSDERQAVTGVYQTLRDCHAMTAERRLEFPYTRAFLATAGMLGEKATLGDKETAAPAEANPGDATDSNGDGHGNGYEKFALNGRQLPRIFAGLWQLSSSAWGSAPTSKIISHLSSHVTSGLTAFDMADHYGDAEILVGMFLSSNPRRDRVFAATKLCVFHPMTVTREAIKANITERCRRLQSERLDLLQFHWQDYDDPQYLDALRFIAEDERVLTLGLCNFDTEHLEKVVAAGIKIHTNQVQFSLVDSRPTASMGPVCEKHGVKLLTYGTLCGGFLSDKWVGKPEPGLYEESITPSQRKYHGVIRAWGGWSLFQQLLQVLAAIATKHGVSISNVATRWVLDFPYVGAVLVGTRVGISEHIEENAASFGWSLDREDKAQIDGILAVSQRQQMLESMGDCGGEYR</sequence>
<dbReference type="SUPFAM" id="SSF51430">
    <property type="entry name" value="NAD(P)-linked oxidoreductase"/>
    <property type="match status" value="1"/>
</dbReference>
<feature type="domain" description="NADP-dependent oxidoreductase" evidence="3">
    <location>
        <begin position="254"/>
        <end position="548"/>
    </location>
</feature>
<dbReference type="Gene3D" id="3.20.20.100">
    <property type="entry name" value="NADP-dependent oxidoreductase domain"/>
    <property type="match status" value="1"/>
</dbReference>
<dbReference type="GeneID" id="70292670"/>
<dbReference type="InterPro" id="IPR036812">
    <property type="entry name" value="NAD(P)_OxRdtase_dom_sf"/>
</dbReference>
<dbReference type="AlphaFoldDB" id="A0A9P7ZCN0"/>
<evidence type="ECO:0000256" key="2">
    <source>
        <dbReference type="SAM" id="MobiDB-lite"/>
    </source>
</evidence>
<dbReference type="PANTHER" id="PTHR43147">
    <property type="entry name" value="PROTEIN TAS"/>
    <property type="match status" value="1"/>
</dbReference>
<dbReference type="Proteomes" id="UP000887229">
    <property type="component" value="Unassembled WGS sequence"/>
</dbReference>